<evidence type="ECO:0000313" key="3">
    <source>
        <dbReference type="Proteomes" id="UP001302602"/>
    </source>
</evidence>
<feature type="region of interest" description="Disordered" evidence="1">
    <location>
        <begin position="305"/>
        <end position="324"/>
    </location>
</feature>
<proteinExistence type="predicted"/>
<dbReference type="GO" id="GO:0042790">
    <property type="term" value="P:nucleolar large rRNA transcription by RNA polymerase I"/>
    <property type="evidence" value="ECO:0007669"/>
    <property type="project" value="InterPro"/>
</dbReference>
<dbReference type="GeneID" id="87824624"/>
<evidence type="ECO:0008006" key="4">
    <source>
        <dbReference type="Google" id="ProtNLM"/>
    </source>
</evidence>
<evidence type="ECO:0000256" key="1">
    <source>
        <dbReference type="SAM" id="MobiDB-lite"/>
    </source>
</evidence>
<sequence>RPFKRHRSAPLNHAYLALLNDDIRDAAARYIPPPRPPQAGGGVDDTLAPSQLGMMVWSEAEKALCFEAVARLGVDDLPGIAGRVKTKGEIEVAAYLTALREATAAAKEAGSKGGVVGLGMAEVPAAVEVSQACCAALEEAADAVSVRQEGYEEGVERRRWGGDHWLVGVGNWRELERDAPEGLEGSLELFRVGTWLRLSERVFMNSAVEEYNWARVGAEEPAVRATALQDFHALAVEVMRRLVAATIFVGEARIKAKRELYPYTKNLARKRDVEAAALSLGLPTDSRRFWAKCARRLRLDVYDDENGEIPGWDAEDEQEPMSYEEVEGALGLEPEGIGGGTPPDEETESSEEDQIDDEMASESDHGSIELGARTPHVSDCEEALPKEDEADKRAVTREMNEVLVHSALEYPKTGKSRAALRNRIRAEKAHEAYADKLDARASYYEEKRLWAMLGRQPPAEPVKPDAPEESPRYTKRTVGDLINSFARTPGDWRSKLE</sequence>
<accession>A0AAN6U5D5</accession>
<keyword evidence="3" id="KW-1185">Reference proteome</keyword>
<dbReference type="EMBL" id="MU853225">
    <property type="protein sequence ID" value="KAK4126295.1"/>
    <property type="molecule type" value="Genomic_DNA"/>
</dbReference>
<feature type="region of interest" description="Disordered" evidence="1">
    <location>
        <begin position="332"/>
        <end position="395"/>
    </location>
</feature>
<reference evidence="2" key="1">
    <citation type="journal article" date="2023" name="Mol. Phylogenet. Evol.">
        <title>Genome-scale phylogeny and comparative genomics of the fungal order Sordariales.</title>
        <authorList>
            <person name="Hensen N."/>
            <person name="Bonometti L."/>
            <person name="Westerberg I."/>
            <person name="Brannstrom I.O."/>
            <person name="Guillou S."/>
            <person name="Cros-Aarteil S."/>
            <person name="Calhoun S."/>
            <person name="Haridas S."/>
            <person name="Kuo A."/>
            <person name="Mondo S."/>
            <person name="Pangilinan J."/>
            <person name="Riley R."/>
            <person name="LaButti K."/>
            <person name="Andreopoulos B."/>
            <person name="Lipzen A."/>
            <person name="Chen C."/>
            <person name="Yan M."/>
            <person name="Daum C."/>
            <person name="Ng V."/>
            <person name="Clum A."/>
            <person name="Steindorff A."/>
            <person name="Ohm R.A."/>
            <person name="Martin F."/>
            <person name="Silar P."/>
            <person name="Natvig D.O."/>
            <person name="Lalanne C."/>
            <person name="Gautier V."/>
            <person name="Ament-Velasquez S.L."/>
            <person name="Kruys A."/>
            <person name="Hutchinson M.I."/>
            <person name="Powell A.J."/>
            <person name="Barry K."/>
            <person name="Miller A.N."/>
            <person name="Grigoriev I.V."/>
            <person name="Debuchy R."/>
            <person name="Gladieux P."/>
            <person name="Hiltunen Thoren M."/>
            <person name="Johannesson H."/>
        </authorList>
    </citation>
    <scope>NUCLEOTIDE SEQUENCE</scope>
    <source>
        <strain evidence="2">CBS 731.68</strain>
    </source>
</reference>
<dbReference type="GO" id="GO:0000500">
    <property type="term" value="C:RNA polymerase I upstream activating factor complex"/>
    <property type="evidence" value="ECO:0007669"/>
    <property type="project" value="InterPro"/>
</dbReference>
<evidence type="ECO:0000313" key="2">
    <source>
        <dbReference type="EMBL" id="KAK4126295.1"/>
    </source>
</evidence>
<feature type="compositionally biased region" description="Basic and acidic residues" evidence="1">
    <location>
        <begin position="376"/>
        <end position="395"/>
    </location>
</feature>
<dbReference type="GO" id="GO:0001181">
    <property type="term" value="F:RNA polymerase I general transcription initiation factor activity"/>
    <property type="evidence" value="ECO:0007669"/>
    <property type="project" value="TreeGrafter"/>
</dbReference>
<dbReference type="PANTHER" id="PTHR28079">
    <property type="entry name" value="RNA POLYMERASE I-SPECIFIC TRANSCRIPTION INITIATION FACTOR RRN5"/>
    <property type="match status" value="1"/>
</dbReference>
<dbReference type="RefSeq" id="XP_062650066.1">
    <property type="nucleotide sequence ID" value="XM_062787854.1"/>
</dbReference>
<feature type="compositionally biased region" description="Acidic residues" evidence="1">
    <location>
        <begin position="343"/>
        <end position="361"/>
    </location>
</feature>
<feature type="non-terminal residue" evidence="2">
    <location>
        <position position="497"/>
    </location>
</feature>
<comment type="caution">
    <text evidence="2">The sequence shown here is derived from an EMBL/GenBank/DDBJ whole genome shotgun (WGS) entry which is preliminary data.</text>
</comment>
<organism evidence="2 3">
    <name type="scientific">Parathielavia appendiculata</name>
    <dbReference type="NCBI Taxonomy" id="2587402"/>
    <lineage>
        <taxon>Eukaryota</taxon>
        <taxon>Fungi</taxon>
        <taxon>Dikarya</taxon>
        <taxon>Ascomycota</taxon>
        <taxon>Pezizomycotina</taxon>
        <taxon>Sordariomycetes</taxon>
        <taxon>Sordariomycetidae</taxon>
        <taxon>Sordariales</taxon>
        <taxon>Chaetomiaceae</taxon>
        <taxon>Parathielavia</taxon>
    </lineage>
</organism>
<name>A0AAN6U5D5_9PEZI</name>
<feature type="region of interest" description="Disordered" evidence="1">
    <location>
        <begin position="455"/>
        <end position="497"/>
    </location>
</feature>
<dbReference type="GO" id="GO:0000182">
    <property type="term" value="F:rDNA binding"/>
    <property type="evidence" value="ECO:0007669"/>
    <property type="project" value="TreeGrafter"/>
</dbReference>
<feature type="compositionally biased region" description="Basic and acidic residues" evidence="1">
    <location>
        <begin position="462"/>
        <end position="472"/>
    </location>
</feature>
<feature type="non-terminal residue" evidence="2">
    <location>
        <position position="1"/>
    </location>
</feature>
<dbReference type="AlphaFoldDB" id="A0AAN6U5D5"/>
<dbReference type="InterPro" id="IPR039601">
    <property type="entry name" value="Rrn5"/>
</dbReference>
<reference evidence="2" key="2">
    <citation type="submission" date="2023-05" db="EMBL/GenBank/DDBJ databases">
        <authorList>
            <consortium name="Lawrence Berkeley National Laboratory"/>
            <person name="Steindorff A."/>
            <person name="Hensen N."/>
            <person name="Bonometti L."/>
            <person name="Westerberg I."/>
            <person name="Brannstrom I.O."/>
            <person name="Guillou S."/>
            <person name="Cros-Aarteil S."/>
            <person name="Calhoun S."/>
            <person name="Haridas S."/>
            <person name="Kuo A."/>
            <person name="Mondo S."/>
            <person name="Pangilinan J."/>
            <person name="Riley R."/>
            <person name="Labutti K."/>
            <person name="Andreopoulos B."/>
            <person name="Lipzen A."/>
            <person name="Chen C."/>
            <person name="Yanf M."/>
            <person name="Daum C."/>
            <person name="Ng V."/>
            <person name="Clum A."/>
            <person name="Ohm R."/>
            <person name="Martin F."/>
            <person name="Silar P."/>
            <person name="Natvig D."/>
            <person name="Lalanne C."/>
            <person name="Gautier V."/>
            <person name="Ament-Velasquez S.L."/>
            <person name="Kruys A."/>
            <person name="Hutchinson M.I."/>
            <person name="Powell A.J."/>
            <person name="Barry K."/>
            <person name="Miller A.N."/>
            <person name="Grigoriev I.V."/>
            <person name="Debuchy R."/>
            <person name="Gladieux P."/>
            <person name="Thoren M.H."/>
            <person name="Johannesson H."/>
        </authorList>
    </citation>
    <scope>NUCLEOTIDE SEQUENCE</scope>
    <source>
        <strain evidence="2">CBS 731.68</strain>
    </source>
</reference>
<dbReference type="GO" id="GO:0006361">
    <property type="term" value="P:transcription initiation at RNA polymerase I promoter"/>
    <property type="evidence" value="ECO:0007669"/>
    <property type="project" value="TreeGrafter"/>
</dbReference>
<dbReference type="PANTHER" id="PTHR28079:SF1">
    <property type="entry name" value="RNA POLYMERASE I-SPECIFIC TRANSCRIPTION INITIATION FACTOR RRN5"/>
    <property type="match status" value="1"/>
</dbReference>
<dbReference type="Proteomes" id="UP001302602">
    <property type="component" value="Unassembled WGS sequence"/>
</dbReference>
<gene>
    <name evidence="2" type="ORF">N657DRAFT_545864</name>
</gene>
<protein>
    <recommendedName>
        <fullName evidence="4">Homeodomain protein</fullName>
    </recommendedName>
</protein>